<dbReference type="PROSITE" id="PS51384">
    <property type="entry name" value="FAD_FR"/>
    <property type="match status" value="1"/>
</dbReference>
<dbReference type="InterPro" id="IPR017927">
    <property type="entry name" value="FAD-bd_FR_type"/>
</dbReference>
<dbReference type="AlphaFoldDB" id="A0A3M0FZF8"/>
<dbReference type="PANTHER" id="PTHR30157:SF0">
    <property type="entry name" value="NADPH-DEPENDENT FERRIC-CHELATE REDUCTASE"/>
    <property type="match status" value="1"/>
</dbReference>
<dbReference type="OrthoDB" id="3291337at2"/>
<dbReference type="SUPFAM" id="SSF63380">
    <property type="entry name" value="Riboflavin synthase domain-like"/>
    <property type="match status" value="1"/>
</dbReference>
<gene>
    <name evidence="2" type="ORF">D9543_09775</name>
</gene>
<dbReference type="InterPro" id="IPR017938">
    <property type="entry name" value="Riboflavin_synthase-like_b-brl"/>
</dbReference>
<dbReference type="EMBL" id="REGC01000015">
    <property type="protein sequence ID" value="RMB57307.1"/>
    <property type="molecule type" value="Genomic_DNA"/>
</dbReference>
<sequence length="273" mass="30188">MNSSLQSSTMPEHELIPVTLSANEQIRPRLHRLTFHAEAFRTYELAGPDEFFGLVMPQAGQEFRPFPVDGVNIRAAVAAMDEEVRPDLRWYTIRALHPEDATVDVDVVTHGDSGPGSRWILRAQPGDTAGFFTCNKMWRPTEAAQLLIADASALPALRHILAYQEELYPAKLASTDVVAVVTSDDEVEPGLTARWEPSVRSLRVLRTEPHQEADSVVAALEADYAGVPAPGYVWVSGEGDLAKKVRGLAVKGWGLPTDDVTWVPYWFYGRARP</sequence>
<reference evidence="2 3" key="1">
    <citation type="submission" date="2018-10" db="EMBL/GenBank/DDBJ databases">
        <title>Corynebacterium macginleyi genome sequencing and assembly of the type strain and two clinical samples.</title>
        <authorList>
            <person name="Bernier A.-M."/>
            <person name="Bernard K."/>
        </authorList>
    </citation>
    <scope>NUCLEOTIDE SEQUENCE [LARGE SCALE GENOMIC DNA]</scope>
    <source>
        <strain evidence="2 3">NML 120205</strain>
    </source>
</reference>
<dbReference type="InterPro" id="IPR039374">
    <property type="entry name" value="SIP_fam"/>
</dbReference>
<dbReference type="RefSeq" id="WP_121928147.1">
    <property type="nucleotide sequence ID" value="NZ_CP068291.1"/>
</dbReference>
<dbReference type="Gene3D" id="3.40.50.80">
    <property type="entry name" value="Nucleotide-binding domain of ferredoxin-NADP reductase (FNR) module"/>
    <property type="match status" value="1"/>
</dbReference>
<feature type="domain" description="FAD-binding FR-type" evidence="1">
    <location>
        <begin position="13"/>
        <end position="147"/>
    </location>
</feature>
<comment type="caution">
    <text evidence="2">The sequence shown here is derived from an EMBL/GenBank/DDBJ whole genome shotgun (WGS) entry which is preliminary data.</text>
</comment>
<dbReference type="Proteomes" id="UP000270649">
    <property type="component" value="Unassembled WGS sequence"/>
</dbReference>
<dbReference type="CDD" id="cd06193">
    <property type="entry name" value="siderophore_interacting"/>
    <property type="match status" value="1"/>
</dbReference>
<dbReference type="InterPro" id="IPR039261">
    <property type="entry name" value="FNR_nucleotide-bd"/>
</dbReference>
<dbReference type="Gene3D" id="2.40.30.10">
    <property type="entry name" value="Translation factors"/>
    <property type="match status" value="1"/>
</dbReference>
<dbReference type="InterPro" id="IPR007037">
    <property type="entry name" value="SIP_rossman_dom"/>
</dbReference>
<organism evidence="2 3">
    <name type="scientific">Corynebacterium macginleyi</name>
    <dbReference type="NCBI Taxonomy" id="38290"/>
    <lineage>
        <taxon>Bacteria</taxon>
        <taxon>Bacillati</taxon>
        <taxon>Actinomycetota</taxon>
        <taxon>Actinomycetes</taxon>
        <taxon>Mycobacteriales</taxon>
        <taxon>Corynebacteriaceae</taxon>
        <taxon>Corynebacterium</taxon>
    </lineage>
</organism>
<protein>
    <submittedName>
        <fullName evidence="2">Siderophore-interacting protein</fullName>
    </submittedName>
</protein>
<evidence type="ECO:0000313" key="3">
    <source>
        <dbReference type="Proteomes" id="UP000270649"/>
    </source>
</evidence>
<dbReference type="InterPro" id="IPR013113">
    <property type="entry name" value="SIP_FAD-bd"/>
</dbReference>
<dbReference type="Pfam" id="PF04954">
    <property type="entry name" value="SIP"/>
    <property type="match status" value="1"/>
</dbReference>
<evidence type="ECO:0000313" key="2">
    <source>
        <dbReference type="EMBL" id="RMB57307.1"/>
    </source>
</evidence>
<dbReference type="PANTHER" id="PTHR30157">
    <property type="entry name" value="FERRIC REDUCTASE, NADPH-DEPENDENT"/>
    <property type="match status" value="1"/>
</dbReference>
<evidence type="ECO:0000259" key="1">
    <source>
        <dbReference type="PROSITE" id="PS51384"/>
    </source>
</evidence>
<proteinExistence type="predicted"/>
<dbReference type="GO" id="GO:0016491">
    <property type="term" value="F:oxidoreductase activity"/>
    <property type="evidence" value="ECO:0007669"/>
    <property type="project" value="InterPro"/>
</dbReference>
<name>A0A3M0FZF8_9CORY</name>
<dbReference type="Pfam" id="PF08021">
    <property type="entry name" value="FAD_binding_9"/>
    <property type="match status" value="1"/>
</dbReference>
<accession>A0A3M0FZF8</accession>